<sequence>MELYFFRPVEYQQLYNCSSYKVEDVPLASRTHTALGVSFIMQFVLFELCYIPCMFSIWKHQAQACYKFMFFIGIVDILCLVICSFMHGYFAVTGAVFCSHPDLIYWSGVIGFFFWVIESSVDILLAINRCVEMTSPIWGERLYNGRRAWLWLIPPSIYAAYIALTQKPVLFNGIYFAWFFNPHVGYIDDFGTIYYNNWQTFHNWLVTVGLSSSYLIFTTLFFYKTSSGGFSRSTTAQKATFLQVLAISAVNTICGLIYIYMQFFRISDFLIYLASFLWVWAHGLPSLIYLTMNKTIRRDIVLMLDPNKAATVATTKTFLQVLAISAVNTICGLIYIYMQFFRISDFLIYLASFLWVWAHGLPSLIYLTMNKTIRRDIVLMLDPNKAATVATTKVVPMLGTTHAAGVSTAMSKTIGGGPKLSNNGGSKMIAFH</sequence>
<dbReference type="WBParaSite" id="GPLIN_000839200">
    <property type="protein sequence ID" value="GPLIN_000839200"/>
    <property type="gene ID" value="GPLIN_000839200"/>
</dbReference>
<dbReference type="Gene3D" id="1.20.1070.10">
    <property type="entry name" value="Rhodopsin 7-helix transmembrane proteins"/>
    <property type="match status" value="1"/>
</dbReference>
<dbReference type="PANTHER" id="PTHR23021">
    <property type="entry name" value="SERPENTINE RECEPTOR, CLASS T"/>
    <property type="match status" value="1"/>
</dbReference>
<organism evidence="2 3">
    <name type="scientific">Globodera pallida</name>
    <name type="common">Potato cyst nematode worm</name>
    <name type="synonym">Heterodera pallida</name>
    <dbReference type="NCBI Taxonomy" id="36090"/>
    <lineage>
        <taxon>Eukaryota</taxon>
        <taxon>Metazoa</taxon>
        <taxon>Ecdysozoa</taxon>
        <taxon>Nematoda</taxon>
        <taxon>Chromadorea</taxon>
        <taxon>Rhabditida</taxon>
        <taxon>Tylenchina</taxon>
        <taxon>Tylenchomorpha</taxon>
        <taxon>Tylenchoidea</taxon>
        <taxon>Heteroderidae</taxon>
        <taxon>Heteroderinae</taxon>
        <taxon>Globodera</taxon>
    </lineage>
</organism>
<feature type="transmembrane region" description="Helical" evidence="1">
    <location>
        <begin position="346"/>
        <end position="367"/>
    </location>
</feature>
<reference evidence="3" key="2">
    <citation type="submission" date="2016-06" db="UniProtKB">
        <authorList>
            <consortium name="WormBaseParasite"/>
        </authorList>
    </citation>
    <scope>IDENTIFICATION</scope>
</reference>
<feature type="transmembrane region" description="Helical" evidence="1">
    <location>
        <begin position="148"/>
        <end position="164"/>
    </location>
</feature>
<keyword evidence="2" id="KW-1185">Reference proteome</keyword>
<dbReference type="Proteomes" id="UP000050741">
    <property type="component" value="Unassembled WGS sequence"/>
</dbReference>
<name>A0A183C697_GLOPA</name>
<dbReference type="PANTHER" id="PTHR23021:SF11">
    <property type="entry name" value="SERPENTINE RECEPTOR, CLASS T"/>
    <property type="match status" value="1"/>
</dbReference>
<keyword evidence="1" id="KW-1133">Transmembrane helix</keyword>
<feature type="transmembrane region" description="Helical" evidence="1">
    <location>
        <begin position="318"/>
        <end position="340"/>
    </location>
</feature>
<evidence type="ECO:0000313" key="2">
    <source>
        <dbReference type="Proteomes" id="UP000050741"/>
    </source>
</evidence>
<dbReference type="Pfam" id="PF10321">
    <property type="entry name" value="7TM_GPCR_Srt"/>
    <property type="match status" value="2"/>
</dbReference>
<dbReference type="AlphaFoldDB" id="A0A183C697"/>
<keyword evidence="1" id="KW-0812">Transmembrane</keyword>
<feature type="transmembrane region" description="Helical" evidence="1">
    <location>
        <begin position="34"/>
        <end position="58"/>
    </location>
</feature>
<proteinExistence type="predicted"/>
<feature type="transmembrane region" description="Helical" evidence="1">
    <location>
        <begin position="269"/>
        <end position="290"/>
    </location>
</feature>
<feature type="transmembrane region" description="Helical" evidence="1">
    <location>
        <begin position="104"/>
        <end position="127"/>
    </location>
</feature>
<evidence type="ECO:0000256" key="1">
    <source>
        <dbReference type="SAM" id="Phobius"/>
    </source>
</evidence>
<feature type="transmembrane region" description="Helical" evidence="1">
    <location>
        <begin position="244"/>
        <end position="263"/>
    </location>
</feature>
<dbReference type="SUPFAM" id="SSF81321">
    <property type="entry name" value="Family A G protein-coupled receptor-like"/>
    <property type="match status" value="2"/>
</dbReference>
<accession>A0A183C697</accession>
<evidence type="ECO:0000313" key="3">
    <source>
        <dbReference type="WBParaSite" id="GPLIN_000839200"/>
    </source>
</evidence>
<feature type="transmembrane region" description="Helical" evidence="1">
    <location>
        <begin position="204"/>
        <end position="223"/>
    </location>
</feature>
<feature type="transmembrane region" description="Helical" evidence="1">
    <location>
        <begin position="70"/>
        <end position="92"/>
    </location>
</feature>
<dbReference type="InterPro" id="IPR019425">
    <property type="entry name" value="7TM_GPCR_serpentine_rcpt_Srt"/>
</dbReference>
<reference evidence="2" key="1">
    <citation type="submission" date="2014-05" db="EMBL/GenBank/DDBJ databases">
        <title>The genome and life-stage specific transcriptomes of Globodera pallida elucidate key aspects of plant parasitism by a cyst nematode.</title>
        <authorList>
            <person name="Cotton J.A."/>
            <person name="Lilley C.J."/>
            <person name="Jones L.M."/>
            <person name="Kikuchi T."/>
            <person name="Reid A.J."/>
            <person name="Thorpe P."/>
            <person name="Tsai I.J."/>
            <person name="Beasley H."/>
            <person name="Blok V."/>
            <person name="Cock P.J.A."/>
            <person name="Van den Akker S.E."/>
            <person name="Holroyd N."/>
            <person name="Hunt M."/>
            <person name="Mantelin S."/>
            <person name="Naghra H."/>
            <person name="Pain A."/>
            <person name="Palomares-Rius J.E."/>
            <person name="Zarowiecki M."/>
            <person name="Berriman M."/>
            <person name="Jones J.T."/>
            <person name="Urwin P.E."/>
        </authorList>
    </citation>
    <scope>NUCLEOTIDE SEQUENCE [LARGE SCALE GENOMIC DNA]</scope>
    <source>
        <strain evidence="2">Lindley</strain>
    </source>
</reference>
<protein>
    <submittedName>
        <fullName evidence="3">Serpentine Receptor, class T</fullName>
    </submittedName>
</protein>
<keyword evidence="1" id="KW-0472">Membrane</keyword>